<dbReference type="InterPro" id="IPR002645">
    <property type="entry name" value="STAS_dom"/>
</dbReference>
<gene>
    <name evidence="4" type="ORF">HA039_32170</name>
</gene>
<proteinExistence type="inferred from homology"/>
<dbReference type="GO" id="GO:0043856">
    <property type="term" value="F:anti-sigma factor antagonist activity"/>
    <property type="evidence" value="ECO:0007669"/>
    <property type="project" value="InterPro"/>
</dbReference>
<dbReference type="SUPFAM" id="SSF52091">
    <property type="entry name" value="SpoIIaa-like"/>
    <property type="match status" value="1"/>
</dbReference>
<evidence type="ECO:0000256" key="2">
    <source>
        <dbReference type="RuleBase" id="RU003749"/>
    </source>
</evidence>
<dbReference type="NCBIfam" id="TIGR00377">
    <property type="entry name" value="ant_ant_sig"/>
    <property type="match status" value="1"/>
</dbReference>
<dbReference type="KEGG" id="slia:HA039_32170"/>
<dbReference type="PANTHER" id="PTHR33495:SF2">
    <property type="entry name" value="ANTI-SIGMA FACTOR ANTAGONIST TM_1081-RELATED"/>
    <property type="match status" value="1"/>
</dbReference>
<dbReference type="PROSITE" id="PS50801">
    <property type="entry name" value="STAS"/>
    <property type="match status" value="1"/>
</dbReference>
<protein>
    <recommendedName>
        <fullName evidence="2">Anti-sigma factor antagonist</fullName>
    </recommendedName>
</protein>
<dbReference type="CDD" id="cd07043">
    <property type="entry name" value="STAS_anti-anti-sigma_factors"/>
    <property type="match status" value="1"/>
</dbReference>
<evidence type="ECO:0000259" key="3">
    <source>
        <dbReference type="PROSITE" id="PS50801"/>
    </source>
</evidence>
<dbReference type="Gene3D" id="3.30.750.24">
    <property type="entry name" value="STAS domain"/>
    <property type="match status" value="1"/>
</dbReference>
<comment type="similarity">
    <text evidence="1 2">Belongs to the anti-sigma-factor antagonist family.</text>
</comment>
<dbReference type="AlphaFoldDB" id="A0A6G9H740"/>
<evidence type="ECO:0000313" key="5">
    <source>
        <dbReference type="Proteomes" id="UP000501179"/>
    </source>
</evidence>
<evidence type="ECO:0000256" key="1">
    <source>
        <dbReference type="ARBA" id="ARBA00009013"/>
    </source>
</evidence>
<dbReference type="Pfam" id="PF01740">
    <property type="entry name" value="STAS"/>
    <property type="match status" value="1"/>
</dbReference>
<feature type="domain" description="STAS" evidence="3">
    <location>
        <begin position="8"/>
        <end position="116"/>
    </location>
</feature>
<keyword evidence="5" id="KW-1185">Reference proteome</keyword>
<dbReference type="InterPro" id="IPR036513">
    <property type="entry name" value="STAS_dom_sf"/>
</dbReference>
<reference evidence="4 5" key="1">
    <citation type="submission" date="2020-03" db="EMBL/GenBank/DDBJ databases">
        <title>A novel species.</title>
        <authorList>
            <person name="Gao J."/>
        </authorList>
    </citation>
    <scope>NUCLEOTIDE SEQUENCE [LARGE SCALE GENOMIC DNA]</scope>
    <source>
        <strain evidence="4 5">QMT-12</strain>
    </source>
</reference>
<dbReference type="RefSeq" id="WP_167035363.1">
    <property type="nucleotide sequence ID" value="NZ_CP050177.1"/>
</dbReference>
<dbReference type="InterPro" id="IPR003658">
    <property type="entry name" value="Anti-sigma_ant"/>
</dbReference>
<sequence>MSTDDRPVHVAEEPDGRLAVAAVSGDLDAETAPAVYRQAVEVIARCPFVVLDLSDVTFCDSSGFNALLRLRRRAQEDGVELALAALPTQIARLLALTGAEAVFSVHSSVEEARVQLRGTGKT</sequence>
<evidence type="ECO:0000313" key="4">
    <source>
        <dbReference type="EMBL" id="QIQ06353.1"/>
    </source>
</evidence>
<dbReference type="Proteomes" id="UP000501179">
    <property type="component" value="Chromosome"/>
</dbReference>
<name>A0A6G9H740_9ACTN</name>
<dbReference type="EMBL" id="CP050177">
    <property type="protein sequence ID" value="QIQ06353.1"/>
    <property type="molecule type" value="Genomic_DNA"/>
</dbReference>
<accession>A0A6G9H740</accession>
<dbReference type="PANTHER" id="PTHR33495">
    <property type="entry name" value="ANTI-SIGMA FACTOR ANTAGONIST TM_1081-RELATED-RELATED"/>
    <property type="match status" value="1"/>
</dbReference>
<organism evidence="4 5">
    <name type="scientific">Streptomyces liangshanensis</name>
    <dbReference type="NCBI Taxonomy" id="2717324"/>
    <lineage>
        <taxon>Bacteria</taxon>
        <taxon>Bacillati</taxon>
        <taxon>Actinomycetota</taxon>
        <taxon>Actinomycetes</taxon>
        <taxon>Kitasatosporales</taxon>
        <taxon>Streptomycetaceae</taxon>
        <taxon>Streptomyces</taxon>
    </lineage>
</organism>